<dbReference type="EMBL" id="NKXO01000027">
    <property type="protein sequence ID" value="PKQ68042.1"/>
    <property type="molecule type" value="Genomic_DNA"/>
</dbReference>
<protein>
    <submittedName>
        <fullName evidence="2">Uncharacterized protein</fullName>
    </submittedName>
</protein>
<organism evidence="2 3">
    <name type="scientific">Raineya orbicola</name>
    <dbReference type="NCBI Taxonomy" id="2016530"/>
    <lineage>
        <taxon>Bacteria</taxon>
        <taxon>Pseudomonadati</taxon>
        <taxon>Bacteroidota</taxon>
        <taxon>Cytophagia</taxon>
        <taxon>Cytophagales</taxon>
        <taxon>Raineyaceae</taxon>
        <taxon>Raineya</taxon>
    </lineage>
</organism>
<evidence type="ECO:0000256" key="1">
    <source>
        <dbReference type="SAM" id="MobiDB-lite"/>
    </source>
</evidence>
<dbReference type="AlphaFoldDB" id="A0A2N3ICH2"/>
<comment type="caution">
    <text evidence="2">The sequence shown here is derived from an EMBL/GenBank/DDBJ whole genome shotgun (WGS) entry which is preliminary data.</text>
</comment>
<feature type="region of interest" description="Disordered" evidence="1">
    <location>
        <begin position="33"/>
        <end position="56"/>
    </location>
</feature>
<accession>A0A2N3ICH2</accession>
<proteinExistence type="predicted"/>
<dbReference type="Proteomes" id="UP000233387">
    <property type="component" value="Unassembled WGS sequence"/>
</dbReference>
<reference evidence="2 3" key="1">
    <citation type="submission" date="2017-06" db="EMBL/GenBank/DDBJ databases">
        <title>Raineya orbicola gen. nov., sp. nov. a slightly thermophilic bacterium of the phylum Bacteroidetes and the description of Raineyaceae fam. nov.</title>
        <authorList>
            <person name="Albuquerque L."/>
            <person name="Polonia A.R.M."/>
            <person name="Barroso C."/>
            <person name="Froufe H.J.C."/>
            <person name="Lage O."/>
            <person name="Lobo-Da-Cunha A."/>
            <person name="Egas C."/>
            <person name="Da Costa M.S."/>
        </authorList>
    </citation>
    <scope>NUCLEOTIDE SEQUENCE [LARGE SCALE GENOMIC DNA]</scope>
    <source>
        <strain evidence="2 3">SPSPC-11</strain>
    </source>
</reference>
<evidence type="ECO:0000313" key="3">
    <source>
        <dbReference type="Proteomes" id="UP000233387"/>
    </source>
</evidence>
<gene>
    <name evidence="2" type="ORF">Rain11_1769</name>
</gene>
<feature type="compositionally biased region" description="Basic and acidic residues" evidence="1">
    <location>
        <begin position="33"/>
        <end position="48"/>
    </location>
</feature>
<dbReference type="RefSeq" id="WP_165778106.1">
    <property type="nucleotide sequence ID" value="NZ_NKXO01000027.1"/>
</dbReference>
<evidence type="ECO:0000313" key="2">
    <source>
        <dbReference type="EMBL" id="PKQ68042.1"/>
    </source>
</evidence>
<name>A0A2N3ICH2_9BACT</name>
<sequence length="56" mass="6796">MDNNENRPSLTELLKKALNTKKRTSLKEILQLRNEKMKQQQAEKEEKKRTRKNKKE</sequence>
<keyword evidence="3" id="KW-1185">Reference proteome</keyword>